<dbReference type="EMBL" id="BGPR01000890">
    <property type="protein sequence ID" value="GBM39250.1"/>
    <property type="molecule type" value="Genomic_DNA"/>
</dbReference>
<feature type="region of interest" description="Disordered" evidence="1">
    <location>
        <begin position="71"/>
        <end position="94"/>
    </location>
</feature>
<evidence type="ECO:0000313" key="2">
    <source>
        <dbReference type="EMBL" id="GBM39250.1"/>
    </source>
</evidence>
<dbReference type="AlphaFoldDB" id="A0A4Y2FCH8"/>
<proteinExistence type="predicted"/>
<name>A0A4Y2FCH8_ARAVE</name>
<protein>
    <submittedName>
        <fullName evidence="2">Uncharacterized protein</fullName>
    </submittedName>
</protein>
<evidence type="ECO:0000256" key="1">
    <source>
        <dbReference type="SAM" id="MobiDB-lite"/>
    </source>
</evidence>
<sequence>MFSHRRSWRQRVGDPKRNEVSGYRKLHIHQTSSRWCGAEAWRGGVRVQVSSSSSDRVSKLRSLSQNIPSVASKRDVNEIKAKQKTPMSGITRFP</sequence>
<organism evidence="2 3">
    <name type="scientific">Araneus ventricosus</name>
    <name type="common">Orbweaver spider</name>
    <name type="synonym">Epeira ventricosa</name>
    <dbReference type="NCBI Taxonomy" id="182803"/>
    <lineage>
        <taxon>Eukaryota</taxon>
        <taxon>Metazoa</taxon>
        <taxon>Ecdysozoa</taxon>
        <taxon>Arthropoda</taxon>
        <taxon>Chelicerata</taxon>
        <taxon>Arachnida</taxon>
        <taxon>Araneae</taxon>
        <taxon>Araneomorphae</taxon>
        <taxon>Entelegynae</taxon>
        <taxon>Araneoidea</taxon>
        <taxon>Araneidae</taxon>
        <taxon>Araneus</taxon>
    </lineage>
</organism>
<accession>A0A4Y2FCH8</accession>
<comment type="caution">
    <text evidence="2">The sequence shown here is derived from an EMBL/GenBank/DDBJ whole genome shotgun (WGS) entry which is preliminary data.</text>
</comment>
<reference evidence="2 3" key="1">
    <citation type="journal article" date="2019" name="Sci. Rep.">
        <title>Orb-weaving spider Araneus ventricosus genome elucidates the spidroin gene catalogue.</title>
        <authorList>
            <person name="Kono N."/>
            <person name="Nakamura H."/>
            <person name="Ohtoshi R."/>
            <person name="Moran D.A.P."/>
            <person name="Shinohara A."/>
            <person name="Yoshida Y."/>
            <person name="Fujiwara M."/>
            <person name="Mori M."/>
            <person name="Tomita M."/>
            <person name="Arakawa K."/>
        </authorList>
    </citation>
    <scope>NUCLEOTIDE SEQUENCE [LARGE SCALE GENOMIC DNA]</scope>
</reference>
<feature type="compositionally biased region" description="Basic and acidic residues" evidence="1">
    <location>
        <begin position="72"/>
        <end position="81"/>
    </location>
</feature>
<keyword evidence="3" id="KW-1185">Reference proteome</keyword>
<dbReference type="Proteomes" id="UP000499080">
    <property type="component" value="Unassembled WGS sequence"/>
</dbReference>
<evidence type="ECO:0000313" key="3">
    <source>
        <dbReference type="Proteomes" id="UP000499080"/>
    </source>
</evidence>
<gene>
    <name evidence="2" type="ORF">AVEN_43651_1</name>
</gene>
<feature type="region of interest" description="Disordered" evidence="1">
    <location>
        <begin position="1"/>
        <end position="21"/>
    </location>
</feature>